<dbReference type="NCBIfam" id="TIGR00313">
    <property type="entry name" value="cobQ"/>
    <property type="match status" value="1"/>
</dbReference>
<feature type="domain" description="CobB/CobQ-like glutamine amidotransferase" evidence="6">
    <location>
        <begin position="264"/>
        <end position="455"/>
    </location>
</feature>
<dbReference type="PANTHER" id="PTHR21343:SF1">
    <property type="entry name" value="COBYRIC ACID SYNTHASE"/>
    <property type="match status" value="1"/>
</dbReference>
<dbReference type="InterPro" id="IPR004459">
    <property type="entry name" value="CobQ_synth"/>
</dbReference>
<dbReference type="InterPro" id="IPR011698">
    <property type="entry name" value="GATase_3"/>
</dbReference>
<dbReference type="GO" id="GO:0009236">
    <property type="term" value="P:cobalamin biosynthetic process"/>
    <property type="evidence" value="ECO:0007669"/>
    <property type="project" value="UniProtKB-UniRule"/>
</dbReference>
<dbReference type="SUPFAM" id="SSF52317">
    <property type="entry name" value="Class I glutamine amidotransferase-like"/>
    <property type="match status" value="1"/>
</dbReference>
<accession>A0AAU7CDZ5</accession>
<dbReference type="NCBIfam" id="NF001989">
    <property type="entry name" value="PRK00784.1"/>
    <property type="match status" value="1"/>
</dbReference>
<keyword evidence="2 4" id="KW-0169">Cobalamin biosynthesis</keyword>
<feature type="domain" description="CobQ/CobB/MinD/ParA nucleotide binding" evidence="5">
    <location>
        <begin position="13"/>
        <end position="238"/>
    </location>
</feature>
<reference evidence="7" key="1">
    <citation type="submission" date="2024-05" db="EMBL/GenBank/DDBJ databases">
        <title>Planctomycetes of the genus Singulisphaera possess chitinolytic capabilities.</title>
        <authorList>
            <person name="Ivanova A."/>
        </authorList>
    </citation>
    <scope>NUCLEOTIDE SEQUENCE</scope>
    <source>
        <strain evidence="7">Ch08T</strain>
    </source>
</reference>
<dbReference type="HAMAP" id="MF_00028">
    <property type="entry name" value="CobQ"/>
    <property type="match status" value="1"/>
</dbReference>
<gene>
    <name evidence="4" type="primary">cobQ</name>
    <name evidence="7" type="ORF">V5E97_36370</name>
</gene>
<evidence type="ECO:0000256" key="2">
    <source>
        <dbReference type="ARBA" id="ARBA00022573"/>
    </source>
</evidence>
<feature type="active site" description="Nucleophile" evidence="4">
    <location>
        <position position="345"/>
    </location>
</feature>
<evidence type="ECO:0000259" key="5">
    <source>
        <dbReference type="Pfam" id="PF01656"/>
    </source>
</evidence>
<evidence type="ECO:0000256" key="3">
    <source>
        <dbReference type="ARBA" id="ARBA00022962"/>
    </source>
</evidence>
<dbReference type="CDD" id="cd01750">
    <property type="entry name" value="GATase1_CobQ"/>
    <property type="match status" value="1"/>
</dbReference>
<keyword evidence="3 4" id="KW-0315">Glutamine amidotransferase</keyword>
<dbReference type="EMBL" id="CP155447">
    <property type="protein sequence ID" value="XBH03742.1"/>
    <property type="molecule type" value="Genomic_DNA"/>
</dbReference>
<comment type="function">
    <text evidence="4">Catalyzes amidations at positions B, D, E, and G on adenosylcobyrinic A,C-diamide. NH(2) groups are provided by glutamine, and one molecule of ATP is hydrogenolyzed for each amidation.</text>
</comment>
<dbReference type="InterPro" id="IPR002586">
    <property type="entry name" value="CobQ/CobB/MinD/ParA_Nub-bd_dom"/>
</dbReference>
<proteinExistence type="inferred from homology"/>
<dbReference type="SUPFAM" id="SSF52540">
    <property type="entry name" value="P-loop containing nucleoside triphosphate hydrolases"/>
    <property type="match status" value="1"/>
</dbReference>
<organism evidence="7">
    <name type="scientific">Singulisphaera sp. Ch08</name>
    <dbReference type="NCBI Taxonomy" id="3120278"/>
    <lineage>
        <taxon>Bacteria</taxon>
        <taxon>Pseudomonadati</taxon>
        <taxon>Planctomycetota</taxon>
        <taxon>Planctomycetia</taxon>
        <taxon>Isosphaerales</taxon>
        <taxon>Isosphaeraceae</taxon>
        <taxon>Singulisphaera</taxon>
    </lineage>
</organism>
<feature type="active site" evidence="4">
    <location>
        <position position="448"/>
    </location>
</feature>
<evidence type="ECO:0000313" key="7">
    <source>
        <dbReference type="EMBL" id="XBH03742.1"/>
    </source>
</evidence>
<dbReference type="Gene3D" id="3.40.50.880">
    <property type="match status" value="1"/>
</dbReference>
<dbReference type="CDD" id="cd05389">
    <property type="entry name" value="CobQ_N"/>
    <property type="match status" value="1"/>
</dbReference>
<dbReference type="Pfam" id="PF07685">
    <property type="entry name" value="GATase_3"/>
    <property type="match status" value="1"/>
</dbReference>
<dbReference type="RefSeq" id="WP_406696482.1">
    <property type="nucleotide sequence ID" value="NZ_CP155447.1"/>
</dbReference>
<dbReference type="GO" id="GO:0003824">
    <property type="term" value="F:catalytic activity"/>
    <property type="evidence" value="ECO:0007669"/>
    <property type="project" value="InterPro"/>
</dbReference>
<dbReference type="InterPro" id="IPR047045">
    <property type="entry name" value="CobQ_N"/>
</dbReference>
<dbReference type="PROSITE" id="PS51274">
    <property type="entry name" value="GATASE_COBBQ"/>
    <property type="match status" value="1"/>
</dbReference>
<sequence>MTRSDLPPRASSLMVLGTASHVGKSLLTAAFCRLLAEAGHRVAPFKAQNMALNSFVTLEGGEIGRAQVAQAEASGIAPHVDMNPILLKPMGGVSQVIVEGHPIGVMSAREYYAEKATLWPRVTAAYDRLASRYERVVLEGAGSPVEINLTEHDLTNLKMAHHADAAVILVADIERGGVFAQIIGTWELLEPRDRARVVGFIINKFRGDVTLLDSGLAFVRERTGVPVLGVLPYRPDLQIDQEDSLGIDETATFDDEALGPGDLDVAVARLPGMSNFTDFWPLSRIPGVRVRYVERGVNFGRPDLFVLPGTKTTVRDLDWLRQVGLADRIIASRAEPDGPQILGICGGFQMLGRWIEDPLGIESSQKQVEGLGLLDTVTRFAESKTRQLVSGRVIGMDLPILGYEIHMGETERGDSTLPWFSLIRHRNQAAILDGAIDQAGRVSGTYVHGIFDSAPFAEQFINQLRARRGFAPLATPEWQSHRDFLAGRYAKLAEFLRAHLDLAPIWAALAEPSARSAD</sequence>
<name>A0AAU7CDZ5_9BACT</name>
<evidence type="ECO:0000259" key="6">
    <source>
        <dbReference type="Pfam" id="PF07685"/>
    </source>
</evidence>
<dbReference type="Gene3D" id="3.40.50.300">
    <property type="entry name" value="P-loop containing nucleotide triphosphate hydrolases"/>
    <property type="match status" value="1"/>
</dbReference>
<dbReference type="InterPro" id="IPR029062">
    <property type="entry name" value="Class_I_gatase-like"/>
</dbReference>
<dbReference type="PANTHER" id="PTHR21343">
    <property type="entry name" value="DETHIOBIOTIN SYNTHETASE"/>
    <property type="match status" value="1"/>
</dbReference>
<comment type="similarity">
    <text evidence="4">Belongs to the CobB/CobQ family. CobQ subfamily.</text>
</comment>
<comment type="pathway">
    <text evidence="1 4">Cofactor biosynthesis; adenosylcobalamin biosynthesis.</text>
</comment>
<dbReference type="AlphaFoldDB" id="A0AAU7CDZ5"/>
<protein>
    <recommendedName>
        <fullName evidence="4">Cobyric acid synthase</fullName>
    </recommendedName>
</protein>
<dbReference type="InterPro" id="IPR027417">
    <property type="entry name" value="P-loop_NTPase"/>
</dbReference>
<dbReference type="GO" id="GO:0015420">
    <property type="term" value="F:ABC-type vitamin B12 transporter activity"/>
    <property type="evidence" value="ECO:0007669"/>
    <property type="project" value="UniProtKB-UniRule"/>
</dbReference>
<evidence type="ECO:0000256" key="4">
    <source>
        <dbReference type="HAMAP-Rule" id="MF_00028"/>
    </source>
</evidence>
<evidence type="ECO:0000256" key="1">
    <source>
        <dbReference type="ARBA" id="ARBA00004953"/>
    </source>
</evidence>
<dbReference type="Pfam" id="PF01656">
    <property type="entry name" value="CbiA"/>
    <property type="match status" value="1"/>
</dbReference>
<dbReference type="InterPro" id="IPR033949">
    <property type="entry name" value="CobQ_GATase1"/>
</dbReference>